<evidence type="ECO:0000256" key="15">
    <source>
        <dbReference type="ARBA" id="ARBA00023018"/>
    </source>
</evidence>
<keyword evidence="11" id="KW-0967">Endosome</keyword>
<dbReference type="GO" id="GO:0001817">
    <property type="term" value="P:regulation of cytokine production"/>
    <property type="evidence" value="ECO:0007669"/>
    <property type="project" value="UniProtKB-ARBA"/>
</dbReference>
<comment type="cofactor">
    <cofactor evidence="1">
        <name>Mg(2+)</name>
        <dbReference type="ChEBI" id="CHEBI:18420"/>
    </cofactor>
</comment>
<reference evidence="32 33" key="1">
    <citation type="journal article" date="2023" name="bioRxiv">
        <title>Conserved and derived expression patterns and positive selection on dental genes reveal complex evolutionary context of ever-growing rodent molars.</title>
        <authorList>
            <person name="Calamari Z.T."/>
            <person name="Song A."/>
            <person name="Cohen E."/>
            <person name="Akter M."/>
            <person name="Roy R.D."/>
            <person name="Hallikas O."/>
            <person name="Christensen M.M."/>
            <person name="Li P."/>
            <person name="Marangoni P."/>
            <person name="Jernvall J."/>
            <person name="Klein O.D."/>
        </authorList>
    </citation>
    <scope>NUCLEOTIDE SEQUENCE [LARGE SCALE GENOMIC DNA]</scope>
    <source>
        <strain evidence="32">V071</strain>
    </source>
</reference>
<evidence type="ECO:0000256" key="16">
    <source>
        <dbReference type="ARBA" id="ARBA00023098"/>
    </source>
</evidence>
<keyword evidence="6" id="KW-1003">Cell membrane</keyword>
<dbReference type="PANTHER" id="PTHR12358">
    <property type="entry name" value="SPHINGOSINE KINASE"/>
    <property type="match status" value="1"/>
</dbReference>
<dbReference type="Proteomes" id="UP001488838">
    <property type="component" value="Unassembled WGS sequence"/>
</dbReference>
<dbReference type="InterPro" id="IPR001206">
    <property type="entry name" value="Diacylglycerol_kinase_cat_dom"/>
</dbReference>
<dbReference type="GO" id="GO:0098793">
    <property type="term" value="C:presynapse"/>
    <property type="evidence" value="ECO:0007669"/>
    <property type="project" value="UniProtKB-ARBA"/>
</dbReference>
<dbReference type="GO" id="GO:0005634">
    <property type="term" value="C:nucleus"/>
    <property type="evidence" value="ECO:0007669"/>
    <property type="project" value="UniProtKB-SubCell"/>
</dbReference>
<sequence>MAASGNDGATPTAQGGGEGEPHNQSSDTLLGNTDKELNTGVAVTPSSAGTAPVAPCQREPWDLAMEPGLVLVLLNPRSGKGKALQLFQRFVQPLLEEAEVSFKLTLTERQNHARELVCAEELGHWDALVVMSGDGLMHEVVNGLMSRPDWEIAIQKPLCSLPGGSGNALAASMNYYAGYEQATSETLLTNCTLLLCRRHLSPMNLLSLHTASGLQLYSVLSLSWGFVADVDLETEKYRRLGEIRFTMGTIFRLATLRIYQGQLAYLPVGNAASEMPASPAQAQKGPVDTYLVPLEEPVPSHWTVVPEQDFVLVLVLLHTHLSTEMFAAPMGRCEAGVMHLFYVRAGVSRSTLLRLFLAMQKGRHMEYNCPYLVHVPVVAFRLEPKNQRGVFSVDGELMVCEAVQGQVHPNYFWMVCGSREAPSSWEPQQRSSPEKPL</sequence>
<evidence type="ECO:0000256" key="18">
    <source>
        <dbReference type="ARBA" id="ARBA00023242"/>
    </source>
</evidence>
<feature type="compositionally biased region" description="Polar residues" evidence="30">
    <location>
        <begin position="22"/>
        <end position="31"/>
    </location>
</feature>
<protein>
    <recommendedName>
        <fullName evidence="28">Sphingosine kinase 1</fullName>
        <ecNumber evidence="20">2.7.1.91</ecNumber>
    </recommendedName>
    <alternativeName>
        <fullName evidence="29">Acetyltransferase SPHK1</fullName>
    </alternativeName>
</protein>
<gene>
    <name evidence="32" type="ORF">U0070_027121</name>
</gene>
<keyword evidence="9" id="KW-0808">Transferase</keyword>
<dbReference type="SMART" id="SM00046">
    <property type="entry name" value="DAGKc"/>
    <property type="match status" value="1"/>
</dbReference>
<dbReference type="EC" id="2.7.1.91" evidence="20"/>
<comment type="caution">
    <text evidence="32">The sequence shown here is derived from an EMBL/GenBank/DDBJ whole genome shotgun (WGS) entry which is preliminary data.</text>
</comment>
<evidence type="ECO:0000256" key="11">
    <source>
        <dbReference type="ARBA" id="ARBA00022753"/>
    </source>
</evidence>
<evidence type="ECO:0000256" key="20">
    <source>
        <dbReference type="ARBA" id="ARBA00044037"/>
    </source>
</evidence>
<evidence type="ECO:0000256" key="8">
    <source>
        <dbReference type="ARBA" id="ARBA00022553"/>
    </source>
</evidence>
<dbReference type="SUPFAM" id="SSF111331">
    <property type="entry name" value="NAD kinase/diacylglycerol kinase-like"/>
    <property type="match status" value="1"/>
</dbReference>
<dbReference type="Gene3D" id="3.40.50.10330">
    <property type="entry name" value="Probable inorganic polyphosphate/atp-NAD kinase, domain 1"/>
    <property type="match status" value="1"/>
</dbReference>
<keyword evidence="10" id="KW-0547">Nucleotide-binding</keyword>
<keyword evidence="8" id="KW-0597">Phosphoprotein</keyword>
<dbReference type="GO" id="GO:0005524">
    <property type="term" value="F:ATP binding"/>
    <property type="evidence" value="ECO:0007669"/>
    <property type="project" value="UniProtKB-KW"/>
</dbReference>
<comment type="subcellular location">
    <subcellularLocation>
        <location evidence="3">Cell membrane</location>
    </subcellularLocation>
    <subcellularLocation>
        <location evidence="5">Cytoplasm</location>
    </subcellularLocation>
    <subcellularLocation>
        <location evidence="4">Endosome membrane</location>
        <topology evidence="4">Peripheral membrane protein</topology>
    </subcellularLocation>
    <subcellularLocation>
        <location evidence="2">Nucleus</location>
    </subcellularLocation>
    <subcellularLocation>
        <location evidence="19">Synapse</location>
    </subcellularLocation>
</comment>
<dbReference type="GO" id="GO:0071363">
    <property type="term" value="P:cellular response to growth factor stimulus"/>
    <property type="evidence" value="ECO:0007669"/>
    <property type="project" value="UniProtKB-ARBA"/>
</dbReference>
<evidence type="ECO:0000256" key="9">
    <source>
        <dbReference type="ARBA" id="ARBA00022679"/>
    </source>
</evidence>
<accession>A0AAW0HT81</accession>
<evidence type="ECO:0000259" key="31">
    <source>
        <dbReference type="PROSITE" id="PS50146"/>
    </source>
</evidence>
<dbReference type="EMBL" id="JBBHLL010000344">
    <property type="protein sequence ID" value="KAK7805282.1"/>
    <property type="molecule type" value="Genomic_DNA"/>
</dbReference>
<dbReference type="GO" id="GO:0043066">
    <property type="term" value="P:negative regulation of apoptotic process"/>
    <property type="evidence" value="ECO:0007669"/>
    <property type="project" value="UniProtKB-ARBA"/>
</dbReference>
<evidence type="ECO:0000256" key="1">
    <source>
        <dbReference type="ARBA" id="ARBA00001946"/>
    </source>
</evidence>
<dbReference type="AlphaFoldDB" id="A0AAW0HT81"/>
<evidence type="ECO:0000313" key="32">
    <source>
        <dbReference type="EMBL" id="KAK7805282.1"/>
    </source>
</evidence>
<dbReference type="GO" id="GO:0005516">
    <property type="term" value="F:calmodulin binding"/>
    <property type="evidence" value="ECO:0007669"/>
    <property type="project" value="UniProtKB-KW"/>
</dbReference>
<evidence type="ECO:0000256" key="7">
    <source>
        <dbReference type="ARBA" id="ARBA00022490"/>
    </source>
</evidence>
<dbReference type="PANTHER" id="PTHR12358:SF47">
    <property type="entry name" value="SPHINGOSINE KINASE 1"/>
    <property type="match status" value="1"/>
</dbReference>
<evidence type="ECO:0000256" key="10">
    <source>
        <dbReference type="ARBA" id="ARBA00022741"/>
    </source>
</evidence>
<comment type="function">
    <text evidence="26">Has serine acetyltransferase activity on PTGS2/COX2 in an acetyl-CoA dependent manner. The acetyltransferase activity increases in presence of the kinase substrate, sphingosine. During neuroinflammation, through PTGS2 acetylation, promotes neuronal secretion of specialized preresolving mediators (SPMs), especially 15-R-lipoxin A4, which results in an increase of phagocytic microglia.</text>
</comment>
<evidence type="ECO:0000256" key="17">
    <source>
        <dbReference type="ARBA" id="ARBA00023136"/>
    </source>
</evidence>
<evidence type="ECO:0000256" key="4">
    <source>
        <dbReference type="ARBA" id="ARBA00004481"/>
    </source>
</evidence>
<dbReference type="FunFam" id="3.40.50.10330:FF:000005">
    <property type="entry name" value="Sphingosine kinase 2"/>
    <property type="match status" value="1"/>
</dbReference>
<feature type="domain" description="DAGKc" evidence="31">
    <location>
        <begin position="65"/>
        <end position="212"/>
    </location>
</feature>
<evidence type="ECO:0000256" key="21">
    <source>
        <dbReference type="ARBA" id="ARBA00048662"/>
    </source>
</evidence>
<evidence type="ECO:0000256" key="13">
    <source>
        <dbReference type="ARBA" id="ARBA00022840"/>
    </source>
</evidence>
<dbReference type="GO" id="GO:0051049">
    <property type="term" value="P:regulation of transport"/>
    <property type="evidence" value="ECO:0007669"/>
    <property type="project" value="UniProtKB-ARBA"/>
</dbReference>
<keyword evidence="14" id="KW-0112">Calmodulin-binding</keyword>
<dbReference type="Gene3D" id="2.60.200.40">
    <property type="match status" value="1"/>
</dbReference>
<evidence type="ECO:0000256" key="5">
    <source>
        <dbReference type="ARBA" id="ARBA00004496"/>
    </source>
</evidence>
<comment type="catalytic activity">
    <reaction evidence="24">
        <text>sphing-4-enine + ATP = sphing-4-enine 1-phosphate + ADP + H(+)</text>
        <dbReference type="Rhea" id="RHEA:35847"/>
        <dbReference type="ChEBI" id="CHEBI:15378"/>
        <dbReference type="ChEBI" id="CHEBI:30616"/>
        <dbReference type="ChEBI" id="CHEBI:57756"/>
        <dbReference type="ChEBI" id="CHEBI:60119"/>
        <dbReference type="ChEBI" id="CHEBI:456216"/>
        <dbReference type="EC" id="2.7.1.91"/>
    </reaction>
</comment>
<evidence type="ECO:0000256" key="2">
    <source>
        <dbReference type="ARBA" id="ARBA00004123"/>
    </source>
</evidence>
<dbReference type="InterPro" id="IPR050187">
    <property type="entry name" value="Lipid_Phosphate_FormReg"/>
</dbReference>
<evidence type="ECO:0000256" key="24">
    <source>
        <dbReference type="ARBA" id="ARBA00051393"/>
    </source>
</evidence>
<evidence type="ECO:0000256" key="22">
    <source>
        <dbReference type="ARBA" id="ARBA00050885"/>
    </source>
</evidence>
<comment type="catalytic activity">
    <reaction evidence="23">
        <text>1-O-hexadecyl-2-amino-sn-glycerol + ATP = 1-O-hexadecyl-2-desoxy-2-amino-sn-glycero-3-phosphate + ADP + H(+)</text>
        <dbReference type="Rhea" id="RHEA:41163"/>
        <dbReference type="ChEBI" id="CHEBI:15378"/>
        <dbReference type="ChEBI" id="CHEBI:30616"/>
        <dbReference type="ChEBI" id="CHEBI:77786"/>
        <dbReference type="ChEBI" id="CHEBI:77787"/>
        <dbReference type="ChEBI" id="CHEBI:456216"/>
    </reaction>
</comment>
<dbReference type="GO" id="GO:0005886">
    <property type="term" value="C:plasma membrane"/>
    <property type="evidence" value="ECO:0007669"/>
    <property type="project" value="UniProtKB-SubCell"/>
</dbReference>
<dbReference type="InterPro" id="IPR017438">
    <property type="entry name" value="ATP-NAD_kinase_N"/>
</dbReference>
<evidence type="ECO:0000256" key="12">
    <source>
        <dbReference type="ARBA" id="ARBA00022777"/>
    </source>
</evidence>
<evidence type="ECO:0000256" key="14">
    <source>
        <dbReference type="ARBA" id="ARBA00022860"/>
    </source>
</evidence>
<keyword evidence="18" id="KW-0539">Nucleus</keyword>
<evidence type="ECO:0000256" key="26">
    <source>
        <dbReference type="ARBA" id="ARBA00053667"/>
    </source>
</evidence>
<keyword evidence="13" id="KW-0067">ATP-binding</keyword>
<keyword evidence="12" id="KW-0418">Kinase</keyword>
<evidence type="ECO:0000313" key="33">
    <source>
        <dbReference type="Proteomes" id="UP001488838"/>
    </source>
</evidence>
<dbReference type="GO" id="GO:0046512">
    <property type="term" value="P:sphingosine biosynthetic process"/>
    <property type="evidence" value="ECO:0007669"/>
    <property type="project" value="TreeGrafter"/>
</dbReference>
<keyword evidence="7" id="KW-0963">Cytoplasm</keyword>
<dbReference type="GO" id="GO:0070301">
    <property type="term" value="P:cellular response to hydrogen peroxide"/>
    <property type="evidence" value="ECO:0007669"/>
    <property type="project" value="UniProtKB-ARBA"/>
</dbReference>
<comment type="subunit">
    <text evidence="27">Interacts with ACY1. Binds to calmodulin. Interacts with SPHKAP. Interacts with CIB1, the interaction occurs in a calcium-dependent manner. Interacts with TRAF2. Interacts with EEF1A1; the interaction enhances SPHK1 kinase activity.</text>
</comment>
<evidence type="ECO:0000256" key="28">
    <source>
        <dbReference type="ARBA" id="ARBA00073892"/>
    </source>
</evidence>
<comment type="catalytic activity">
    <reaction evidence="25">
        <text>sphinganine + ATP = sphinganine 1-phosphate + ADP + H(+)</text>
        <dbReference type="Rhea" id="RHEA:15465"/>
        <dbReference type="ChEBI" id="CHEBI:15378"/>
        <dbReference type="ChEBI" id="CHEBI:30616"/>
        <dbReference type="ChEBI" id="CHEBI:57817"/>
        <dbReference type="ChEBI" id="CHEBI:57939"/>
        <dbReference type="ChEBI" id="CHEBI:456216"/>
        <dbReference type="EC" id="2.7.1.91"/>
    </reaction>
</comment>
<evidence type="ECO:0000256" key="6">
    <source>
        <dbReference type="ARBA" id="ARBA00022475"/>
    </source>
</evidence>
<dbReference type="GO" id="GO:0010008">
    <property type="term" value="C:endosome membrane"/>
    <property type="evidence" value="ECO:0007669"/>
    <property type="project" value="UniProtKB-SubCell"/>
</dbReference>
<evidence type="ECO:0000256" key="30">
    <source>
        <dbReference type="SAM" id="MobiDB-lite"/>
    </source>
</evidence>
<dbReference type="Pfam" id="PF00781">
    <property type="entry name" value="DAGK_cat"/>
    <property type="match status" value="1"/>
</dbReference>
<dbReference type="InterPro" id="IPR016064">
    <property type="entry name" value="NAD/diacylglycerol_kinase_sf"/>
</dbReference>
<comment type="catalytic activity">
    <reaction evidence="21">
        <text>L-seryl-[protein] + acetyl-CoA = O-acetyl-L-seryl-[protein] + CoA</text>
        <dbReference type="Rhea" id="RHEA:59392"/>
        <dbReference type="Rhea" id="RHEA-COMP:9863"/>
        <dbReference type="Rhea" id="RHEA-COMP:15352"/>
        <dbReference type="ChEBI" id="CHEBI:29999"/>
        <dbReference type="ChEBI" id="CHEBI:57287"/>
        <dbReference type="ChEBI" id="CHEBI:57288"/>
        <dbReference type="ChEBI" id="CHEBI:141128"/>
    </reaction>
    <physiologicalReaction direction="left-to-right" evidence="21">
        <dbReference type="Rhea" id="RHEA:59393"/>
    </physiologicalReaction>
</comment>
<keyword evidence="33" id="KW-1185">Reference proteome</keyword>
<dbReference type="GO" id="GO:0008481">
    <property type="term" value="F:sphingosine kinase activity"/>
    <property type="evidence" value="ECO:0007669"/>
    <property type="project" value="UniProtKB-EC"/>
</dbReference>
<evidence type="ECO:0000256" key="25">
    <source>
        <dbReference type="ARBA" id="ARBA00051648"/>
    </source>
</evidence>
<evidence type="ECO:0000256" key="29">
    <source>
        <dbReference type="ARBA" id="ARBA00078920"/>
    </source>
</evidence>
<evidence type="ECO:0000256" key="3">
    <source>
        <dbReference type="ARBA" id="ARBA00004236"/>
    </source>
</evidence>
<evidence type="ECO:0000256" key="27">
    <source>
        <dbReference type="ARBA" id="ARBA00063565"/>
    </source>
</evidence>
<keyword evidence="15" id="KW-0770">Synapse</keyword>
<proteinExistence type="predicted"/>
<dbReference type="PROSITE" id="PS50146">
    <property type="entry name" value="DAGK"/>
    <property type="match status" value="1"/>
</dbReference>
<feature type="region of interest" description="Disordered" evidence="30">
    <location>
        <begin position="1"/>
        <end position="33"/>
    </location>
</feature>
<dbReference type="FunFam" id="2.60.200.40:FF:000010">
    <property type="entry name" value="Sphingosine kinase 1"/>
    <property type="match status" value="1"/>
</dbReference>
<evidence type="ECO:0000256" key="19">
    <source>
        <dbReference type="ARBA" id="ARBA00034103"/>
    </source>
</evidence>
<keyword evidence="17" id="KW-0472">Membrane</keyword>
<organism evidence="32 33">
    <name type="scientific">Myodes glareolus</name>
    <name type="common">Bank vole</name>
    <name type="synonym">Clethrionomys glareolus</name>
    <dbReference type="NCBI Taxonomy" id="447135"/>
    <lineage>
        <taxon>Eukaryota</taxon>
        <taxon>Metazoa</taxon>
        <taxon>Chordata</taxon>
        <taxon>Craniata</taxon>
        <taxon>Vertebrata</taxon>
        <taxon>Euteleostomi</taxon>
        <taxon>Mammalia</taxon>
        <taxon>Eutheria</taxon>
        <taxon>Euarchontoglires</taxon>
        <taxon>Glires</taxon>
        <taxon>Rodentia</taxon>
        <taxon>Myomorpha</taxon>
        <taxon>Muroidea</taxon>
        <taxon>Cricetidae</taxon>
        <taxon>Arvicolinae</taxon>
        <taxon>Myodes</taxon>
    </lineage>
</organism>
<name>A0AAW0HT81_MYOGA</name>
<comment type="catalytic activity">
    <reaction evidence="22">
        <text>a sphingoid base + ATP = a sphingoid 1-phosphate + ADP + H(+)</text>
        <dbReference type="Rhea" id="RHEA:51496"/>
        <dbReference type="ChEBI" id="CHEBI:15378"/>
        <dbReference type="ChEBI" id="CHEBI:30616"/>
        <dbReference type="ChEBI" id="CHEBI:76941"/>
        <dbReference type="ChEBI" id="CHEBI:84410"/>
        <dbReference type="ChEBI" id="CHEBI:456216"/>
        <dbReference type="EC" id="2.7.1.91"/>
    </reaction>
    <physiologicalReaction direction="left-to-right" evidence="22">
        <dbReference type="Rhea" id="RHEA:51497"/>
    </physiologicalReaction>
</comment>
<keyword evidence="16" id="KW-0443">Lipid metabolism</keyword>
<evidence type="ECO:0000256" key="23">
    <source>
        <dbReference type="ARBA" id="ARBA00051017"/>
    </source>
</evidence>
<dbReference type="GO" id="GO:0080090">
    <property type="term" value="P:regulation of primary metabolic process"/>
    <property type="evidence" value="ECO:0007669"/>
    <property type="project" value="UniProtKB-ARBA"/>
</dbReference>
<dbReference type="GO" id="GO:0150077">
    <property type="term" value="P:regulation of neuroinflammatory response"/>
    <property type="evidence" value="ECO:0007669"/>
    <property type="project" value="UniProtKB-ARBA"/>
</dbReference>